<protein>
    <submittedName>
        <fullName evidence="1">Uncharacterized protein</fullName>
    </submittedName>
</protein>
<evidence type="ECO:0000313" key="2">
    <source>
        <dbReference type="Proteomes" id="UP000037069"/>
    </source>
</evidence>
<organism evidence="1 2">
    <name type="scientific">Lucilia cuprina</name>
    <name type="common">Green bottle fly</name>
    <name type="synonym">Australian sheep blowfly</name>
    <dbReference type="NCBI Taxonomy" id="7375"/>
    <lineage>
        <taxon>Eukaryota</taxon>
        <taxon>Metazoa</taxon>
        <taxon>Ecdysozoa</taxon>
        <taxon>Arthropoda</taxon>
        <taxon>Hexapoda</taxon>
        <taxon>Insecta</taxon>
        <taxon>Pterygota</taxon>
        <taxon>Neoptera</taxon>
        <taxon>Endopterygota</taxon>
        <taxon>Diptera</taxon>
        <taxon>Brachycera</taxon>
        <taxon>Muscomorpha</taxon>
        <taxon>Oestroidea</taxon>
        <taxon>Calliphoridae</taxon>
        <taxon>Luciliinae</taxon>
        <taxon>Lucilia</taxon>
    </lineage>
</organism>
<reference evidence="1 2" key="1">
    <citation type="journal article" date="2015" name="Nat. Commun.">
        <title>Lucilia cuprina genome unlocks parasitic fly biology to underpin future interventions.</title>
        <authorList>
            <person name="Anstead C.A."/>
            <person name="Korhonen P.K."/>
            <person name="Young N.D."/>
            <person name="Hall R.S."/>
            <person name="Jex A.R."/>
            <person name="Murali S.C."/>
            <person name="Hughes D.S."/>
            <person name="Lee S.F."/>
            <person name="Perry T."/>
            <person name="Stroehlein A.J."/>
            <person name="Ansell B.R."/>
            <person name="Breugelmans B."/>
            <person name="Hofmann A."/>
            <person name="Qu J."/>
            <person name="Dugan S."/>
            <person name="Lee S.L."/>
            <person name="Chao H."/>
            <person name="Dinh H."/>
            <person name="Han Y."/>
            <person name="Doddapaneni H.V."/>
            <person name="Worley K.C."/>
            <person name="Muzny D.M."/>
            <person name="Ioannidis P."/>
            <person name="Waterhouse R.M."/>
            <person name="Zdobnov E.M."/>
            <person name="James P.J."/>
            <person name="Bagnall N.H."/>
            <person name="Kotze A.C."/>
            <person name="Gibbs R.A."/>
            <person name="Richards S."/>
            <person name="Batterham P."/>
            <person name="Gasser R.B."/>
        </authorList>
    </citation>
    <scope>NUCLEOTIDE SEQUENCE [LARGE SCALE GENOMIC DNA]</scope>
    <source>
        <strain evidence="1 2">LS</strain>
        <tissue evidence="1">Full body</tissue>
    </source>
</reference>
<name>A0A0L0C059_LUCCU</name>
<accession>A0A0L0C059</accession>
<keyword evidence="2" id="KW-1185">Reference proteome</keyword>
<dbReference type="EMBL" id="JRES01001093">
    <property type="protein sequence ID" value="KNC25626.1"/>
    <property type="molecule type" value="Genomic_DNA"/>
</dbReference>
<dbReference type="Proteomes" id="UP000037069">
    <property type="component" value="Unassembled WGS sequence"/>
</dbReference>
<evidence type="ECO:0000313" key="1">
    <source>
        <dbReference type="EMBL" id="KNC25626.1"/>
    </source>
</evidence>
<proteinExistence type="predicted"/>
<sequence length="222" mass="24157">MVLTDITFRSRSLVPQSFKPILIPVAERKIKFITGTTSSPKGNNSKCLIILLIVLFISNTANFCPIQLRGPAEKAGMILPSKSKQIKTKIKINSIKIPSNKQYSPNSTSCSVKRPIIGTGGYKRKLSFITTSKYFKSCNSLIVTVSTSSRISSLVSGLPATVDCSSTSRKAMRFLTPISSVALARRRLLSSESTIPICIPVFERNIRLITGRTSGPNGSNSK</sequence>
<comment type="caution">
    <text evidence="1">The sequence shown here is derived from an EMBL/GenBank/DDBJ whole genome shotgun (WGS) entry which is preliminary data.</text>
</comment>
<gene>
    <name evidence="1" type="ORF">FF38_03392</name>
</gene>
<dbReference type="AlphaFoldDB" id="A0A0L0C059"/>